<dbReference type="EMBL" id="BGZK01000079">
    <property type="protein sequence ID" value="GBP16501.1"/>
    <property type="molecule type" value="Genomic_DNA"/>
</dbReference>
<keyword evidence="2" id="KW-1185">Reference proteome</keyword>
<sequence>MPRAAPARPARRPTVPIVELHRALEVELKCNSANDDWTTKESSDHPKSTRAFVFPARASLSPLSTHLLSVLVKPNPRRRTPPSGLSSVVLVNIYQERGK</sequence>
<name>A0A4C1TR78_EUMVA</name>
<organism evidence="1 2">
    <name type="scientific">Eumeta variegata</name>
    <name type="common">Bagworm moth</name>
    <name type="synonym">Eumeta japonica</name>
    <dbReference type="NCBI Taxonomy" id="151549"/>
    <lineage>
        <taxon>Eukaryota</taxon>
        <taxon>Metazoa</taxon>
        <taxon>Ecdysozoa</taxon>
        <taxon>Arthropoda</taxon>
        <taxon>Hexapoda</taxon>
        <taxon>Insecta</taxon>
        <taxon>Pterygota</taxon>
        <taxon>Neoptera</taxon>
        <taxon>Endopterygota</taxon>
        <taxon>Lepidoptera</taxon>
        <taxon>Glossata</taxon>
        <taxon>Ditrysia</taxon>
        <taxon>Tineoidea</taxon>
        <taxon>Psychidae</taxon>
        <taxon>Oiketicinae</taxon>
        <taxon>Eumeta</taxon>
    </lineage>
</organism>
<dbReference type="AlphaFoldDB" id="A0A4C1TR78"/>
<comment type="caution">
    <text evidence="1">The sequence shown here is derived from an EMBL/GenBank/DDBJ whole genome shotgun (WGS) entry which is preliminary data.</text>
</comment>
<accession>A0A4C1TR78</accession>
<proteinExistence type="predicted"/>
<dbReference type="Proteomes" id="UP000299102">
    <property type="component" value="Unassembled WGS sequence"/>
</dbReference>
<evidence type="ECO:0000313" key="2">
    <source>
        <dbReference type="Proteomes" id="UP000299102"/>
    </source>
</evidence>
<gene>
    <name evidence="1" type="ORF">EVAR_10071_1</name>
</gene>
<protein>
    <submittedName>
        <fullName evidence="1">Uncharacterized protein</fullName>
    </submittedName>
</protein>
<reference evidence="1 2" key="1">
    <citation type="journal article" date="2019" name="Commun. Biol.">
        <title>The bagworm genome reveals a unique fibroin gene that provides high tensile strength.</title>
        <authorList>
            <person name="Kono N."/>
            <person name="Nakamura H."/>
            <person name="Ohtoshi R."/>
            <person name="Tomita M."/>
            <person name="Numata K."/>
            <person name="Arakawa K."/>
        </authorList>
    </citation>
    <scope>NUCLEOTIDE SEQUENCE [LARGE SCALE GENOMIC DNA]</scope>
</reference>
<evidence type="ECO:0000313" key="1">
    <source>
        <dbReference type="EMBL" id="GBP16501.1"/>
    </source>
</evidence>